<organism evidence="1 2">
    <name type="scientific">Persea americana</name>
    <name type="common">Avocado</name>
    <dbReference type="NCBI Taxonomy" id="3435"/>
    <lineage>
        <taxon>Eukaryota</taxon>
        <taxon>Viridiplantae</taxon>
        <taxon>Streptophyta</taxon>
        <taxon>Embryophyta</taxon>
        <taxon>Tracheophyta</taxon>
        <taxon>Spermatophyta</taxon>
        <taxon>Magnoliopsida</taxon>
        <taxon>Magnoliidae</taxon>
        <taxon>Laurales</taxon>
        <taxon>Lauraceae</taxon>
        <taxon>Persea</taxon>
    </lineage>
</organism>
<name>A0ACC2K8R5_PERAE</name>
<dbReference type="EMBL" id="CM056812">
    <property type="protein sequence ID" value="KAJ8617354.1"/>
    <property type="molecule type" value="Genomic_DNA"/>
</dbReference>
<comment type="caution">
    <text evidence="1">The sequence shown here is derived from an EMBL/GenBank/DDBJ whole genome shotgun (WGS) entry which is preliminary data.</text>
</comment>
<evidence type="ECO:0000313" key="1">
    <source>
        <dbReference type="EMBL" id="KAJ8617354.1"/>
    </source>
</evidence>
<gene>
    <name evidence="1" type="ORF">MRB53_013540</name>
</gene>
<reference evidence="1 2" key="1">
    <citation type="journal article" date="2022" name="Hortic Res">
        <title>A haplotype resolved chromosomal level avocado genome allows analysis of novel avocado genes.</title>
        <authorList>
            <person name="Nath O."/>
            <person name="Fletcher S.J."/>
            <person name="Hayward A."/>
            <person name="Shaw L.M."/>
            <person name="Masouleh A.K."/>
            <person name="Furtado A."/>
            <person name="Henry R.J."/>
            <person name="Mitter N."/>
        </authorList>
    </citation>
    <scope>NUCLEOTIDE SEQUENCE [LARGE SCALE GENOMIC DNA]</scope>
    <source>
        <strain evidence="2">cv. Hass</strain>
    </source>
</reference>
<protein>
    <submittedName>
        <fullName evidence="1">Uncharacterized protein</fullName>
    </submittedName>
</protein>
<keyword evidence="2" id="KW-1185">Reference proteome</keyword>
<dbReference type="Proteomes" id="UP001234297">
    <property type="component" value="Chromosome 4"/>
</dbReference>
<accession>A0ACC2K8R5</accession>
<evidence type="ECO:0000313" key="2">
    <source>
        <dbReference type="Proteomes" id="UP001234297"/>
    </source>
</evidence>
<proteinExistence type="predicted"/>
<sequence length="1007" mass="111057">MIHNLIAFSSLFLLTFTSLLYFAESVSLLKNETDHLALLAFKAEISDDSNTSVLSSWNDSLHFCMWAGVTCGRRHPQRVVALNLTAQSLRGSLSPHIGNMTFLRSIILSKNKLEGHIPQEIGKLFRLRNLRLGDNSFYGEIPNNLTQCLRLEYISLYANNLVGEIPSNIGSLSKLYWLNLEINELSGRIPPSLGNLSLLERLILTENNLNGRIPDELGRLGNLQNLGLSQNKYSGVIPPSVYNLSLLSIIDVGQNQLHGTLPPDMGLILPNLEEVYVGNNSFTGHMPVSLGNASRLSTLDFGLNSFGGSVPMNLGRLKSLEWLNVAFNQLAGGEKDEEFIFITSLTNCSGLQTLDLNDNHFSGKLPNSIANLSTQLTEILLGGNQILGAIPTGLENLANLISLGMDDNLLIGTIPFHLMKLKRLQSVRMSGNTLSGQIPISIGNLTELYELDLSRNNLQGSIPQSLGNCQHLRDLILFDNNLNGTIHDRVPNITSLSRFFIDMNSLTGSLPLGIGNLKNLFHLNVSNNKLSGEIPSTLSTCVSLQYLNMEGNLFHGSIPPSLGALRGLQELDLSRNNLTGHIPSDLAEPPFLQYLNLSFNNLEGEVPKLGIFQNVSALSIFGNGKLCGGIPELQLPKCPKQDFKKKKKHLSPKVIILVVVVVAASVLFSFLLLYFLAIRSKKLRGKRASRSSMKGGFSRVTYRELFKATNGFSSASLIGAGSYGSVYKGIIDGKETIVAIKVLRLQQGRASKSFIAECRALGSIKHRNIVKILTVCSSIDFNGNDFKALVLEYMSNGSLDNWLHKSADELHQFKTLSLTQRLNVAIDIACALDYLHNHCEAPIIHCDLKPSNVLLDEDMVAHVGDFGLARILSEDINYSRSQTNSLAIRGTIGYVAPEYGTGANVSIYGDVYSYGILLLEMLTGKRPSHDMFTNNLSLHQFAKTVLPERVMEIIDNQLLSEENEMIRHNENYNEIRAMMHECIISLVKLEFLEAYRINPMIGSNVEI</sequence>